<sequence>MRKISLSDDDNDNGYMERILPGISASTSTTPPLELPHGRSNSTSSMPSVPLTPFFSTGRHRLLPQTPENYIRRSSSPRFLPTPPSLSPRNVTTSSDCSLYKSNLEQLSVKSGRRLPQTPIHKDSTRLITAKKNASIKQSYSTTVNGDDGDNTDANDKIGNIGDNDWPSPTIVQRKFSEFQKASNSDSSAISTLFEHFSCGTPSRSLQRLSFLNQQQNRLQQQQQGRKFNQPQYSPYHSSGTSISTNALSQSSLLSPSTEQV</sequence>
<evidence type="ECO:0000313" key="2">
    <source>
        <dbReference type="EMBL" id="CAG9537018.1"/>
    </source>
</evidence>
<dbReference type="EMBL" id="CAKAEH010001509">
    <property type="protein sequence ID" value="CAG9537018.1"/>
    <property type="molecule type" value="Genomic_DNA"/>
</dbReference>
<evidence type="ECO:0000256" key="1">
    <source>
        <dbReference type="SAM" id="MobiDB-lite"/>
    </source>
</evidence>
<dbReference type="OrthoDB" id="5873916at2759"/>
<name>A0A8J2M6Z0_9BILA</name>
<feature type="region of interest" description="Disordered" evidence="1">
    <location>
        <begin position="1"/>
        <end position="48"/>
    </location>
</feature>
<protein>
    <submittedName>
        <fullName evidence="2">Uncharacterized protein</fullName>
    </submittedName>
</protein>
<organism evidence="2 3">
    <name type="scientific">Cercopithifilaria johnstoni</name>
    <dbReference type="NCBI Taxonomy" id="2874296"/>
    <lineage>
        <taxon>Eukaryota</taxon>
        <taxon>Metazoa</taxon>
        <taxon>Ecdysozoa</taxon>
        <taxon>Nematoda</taxon>
        <taxon>Chromadorea</taxon>
        <taxon>Rhabditida</taxon>
        <taxon>Spirurina</taxon>
        <taxon>Spiruromorpha</taxon>
        <taxon>Filarioidea</taxon>
        <taxon>Onchocercidae</taxon>
        <taxon>Cercopithifilaria</taxon>
    </lineage>
</organism>
<feature type="region of interest" description="Disordered" evidence="1">
    <location>
        <begin position="215"/>
        <end position="261"/>
    </location>
</feature>
<feature type="region of interest" description="Disordered" evidence="1">
    <location>
        <begin position="139"/>
        <end position="169"/>
    </location>
</feature>
<reference evidence="2" key="1">
    <citation type="submission" date="2021-09" db="EMBL/GenBank/DDBJ databases">
        <authorList>
            <consortium name="Pathogen Informatics"/>
        </authorList>
    </citation>
    <scope>NUCLEOTIDE SEQUENCE</scope>
</reference>
<dbReference type="Proteomes" id="UP000746747">
    <property type="component" value="Unassembled WGS sequence"/>
</dbReference>
<evidence type="ECO:0000313" key="3">
    <source>
        <dbReference type="Proteomes" id="UP000746747"/>
    </source>
</evidence>
<keyword evidence="3" id="KW-1185">Reference proteome</keyword>
<feature type="compositionally biased region" description="Low complexity" evidence="1">
    <location>
        <begin position="215"/>
        <end position="232"/>
    </location>
</feature>
<feature type="region of interest" description="Disordered" evidence="1">
    <location>
        <begin position="71"/>
        <end position="95"/>
    </location>
</feature>
<accession>A0A8J2M6Z0</accession>
<dbReference type="AlphaFoldDB" id="A0A8J2M6Z0"/>
<feature type="compositionally biased region" description="Polar residues" evidence="1">
    <location>
        <begin position="233"/>
        <end position="261"/>
    </location>
</feature>
<comment type="caution">
    <text evidence="2">The sequence shown here is derived from an EMBL/GenBank/DDBJ whole genome shotgun (WGS) entry which is preliminary data.</text>
</comment>
<proteinExistence type="predicted"/>
<gene>
    <name evidence="2" type="ORF">CJOHNSTONI_LOCUS6880</name>
</gene>